<dbReference type="Proteomes" id="UP000801864">
    <property type="component" value="Unassembled WGS sequence"/>
</dbReference>
<evidence type="ECO:0000313" key="1">
    <source>
        <dbReference type="EMBL" id="KAF3066836.1"/>
    </source>
</evidence>
<dbReference type="EMBL" id="QLNT01000016">
    <property type="protein sequence ID" value="KAF3066836.1"/>
    <property type="molecule type" value="Genomic_DNA"/>
</dbReference>
<keyword evidence="2" id="KW-1185">Reference proteome</keyword>
<proteinExistence type="predicted"/>
<dbReference type="AlphaFoldDB" id="A0A9P4XAX6"/>
<evidence type="ECO:0000313" key="2">
    <source>
        <dbReference type="Proteomes" id="UP000801864"/>
    </source>
</evidence>
<reference evidence="1 2" key="1">
    <citation type="submission" date="2018-06" db="EMBL/GenBank/DDBJ databases">
        <title>Genome analysis of cellulolytic fungus Trichoderma lentiforme CFAM-422.</title>
        <authorList>
            <person name="Steindorff A.S."/>
            <person name="Formighieri E.F."/>
            <person name="Midorikawa G.E.O."/>
            <person name="Tamietti M.S."/>
            <person name="Ramos E.Z."/>
            <person name="Silva A.S."/>
            <person name="Bon E.P.S."/>
            <person name="Mendes T.D."/>
            <person name="Damaso M.C.T."/>
            <person name="Favaro L.C.L."/>
        </authorList>
    </citation>
    <scope>NUCLEOTIDE SEQUENCE [LARGE SCALE GENOMIC DNA]</scope>
    <source>
        <strain evidence="1 2">CFAM-422</strain>
    </source>
</reference>
<protein>
    <submittedName>
        <fullName evidence="1">Uncharacterized protein</fullName>
    </submittedName>
</protein>
<comment type="caution">
    <text evidence="1">The sequence shown here is derived from an EMBL/GenBank/DDBJ whole genome shotgun (WGS) entry which is preliminary data.</text>
</comment>
<sequence length="65" mass="7326">MEPEVVVQIRGQSLKPLNHYNEIASRNNSFPISSKARNFRGDAAQFGHSDHFIRPSPLCAFLSQN</sequence>
<gene>
    <name evidence="1" type="ORF">CFAM422_008855</name>
</gene>
<accession>A0A9P4XAX6</accession>
<name>A0A9P4XAX6_9HYPO</name>
<organism evidence="1 2">
    <name type="scientific">Trichoderma lentiforme</name>
    <dbReference type="NCBI Taxonomy" id="1567552"/>
    <lineage>
        <taxon>Eukaryota</taxon>
        <taxon>Fungi</taxon>
        <taxon>Dikarya</taxon>
        <taxon>Ascomycota</taxon>
        <taxon>Pezizomycotina</taxon>
        <taxon>Sordariomycetes</taxon>
        <taxon>Hypocreomycetidae</taxon>
        <taxon>Hypocreales</taxon>
        <taxon>Hypocreaceae</taxon>
        <taxon>Trichoderma</taxon>
    </lineage>
</organism>